<dbReference type="AlphaFoldDB" id="A0A8S1DS45"/>
<dbReference type="SUPFAM" id="SSF56112">
    <property type="entry name" value="Protein kinase-like (PK-like)"/>
    <property type="match status" value="1"/>
</dbReference>
<dbReference type="Proteomes" id="UP000494165">
    <property type="component" value="Unassembled WGS sequence"/>
</dbReference>
<evidence type="ECO:0000259" key="1">
    <source>
        <dbReference type="SMART" id="SM00587"/>
    </source>
</evidence>
<dbReference type="Gene3D" id="3.90.1200.10">
    <property type="match status" value="1"/>
</dbReference>
<name>A0A8S1DS45_9INSE</name>
<dbReference type="InterPro" id="IPR011009">
    <property type="entry name" value="Kinase-like_dom_sf"/>
</dbReference>
<feature type="domain" description="CHK kinase-like" evidence="1">
    <location>
        <begin position="127"/>
        <end position="321"/>
    </location>
</feature>
<dbReference type="OrthoDB" id="191037at2759"/>
<organism evidence="2 3">
    <name type="scientific">Cloeon dipterum</name>
    <dbReference type="NCBI Taxonomy" id="197152"/>
    <lineage>
        <taxon>Eukaryota</taxon>
        <taxon>Metazoa</taxon>
        <taxon>Ecdysozoa</taxon>
        <taxon>Arthropoda</taxon>
        <taxon>Hexapoda</taxon>
        <taxon>Insecta</taxon>
        <taxon>Pterygota</taxon>
        <taxon>Palaeoptera</taxon>
        <taxon>Ephemeroptera</taxon>
        <taxon>Pisciforma</taxon>
        <taxon>Baetidae</taxon>
        <taxon>Cloeon</taxon>
    </lineage>
</organism>
<comment type="caution">
    <text evidence="2">The sequence shown here is derived from an EMBL/GenBank/DDBJ whole genome shotgun (WGS) entry which is preliminary data.</text>
</comment>
<accession>A0A8S1DS45</accession>
<dbReference type="SMART" id="SM00587">
    <property type="entry name" value="CHK"/>
    <property type="match status" value="1"/>
</dbReference>
<protein>
    <recommendedName>
        <fullName evidence="1">CHK kinase-like domain-containing protein</fullName>
    </recommendedName>
</protein>
<dbReference type="InterPro" id="IPR015897">
    <property type="entry name" value="CHK_kinase-like"/>
</dbReference>
<sequence>MASLPKDMLEVLQTVLQKQKLTLEKHSLAAGCKPGDNFIGEILKVTALCRDENGAQRERRFVFKRPPADKDYCESLQVFKLIKNEEAFYTKVVPALNQFLRKNGKIIEKLPVPDVLFSRSDGISDVLVMEDLSLQGYTMANKAEGFTPPEVFLVLKKMGQLHGVALAMQELEPQHFFKVGNFIKEVYYFEEGRPQFSTIHFPCEAGVRMLEDRFPHRRDYVEKLKKVTDDFFSNLVQMVSTPTPLRVINHGDCWVNNILIKYEDGNPVDLRFLDFQIARFASLAHDLSYLLYCSCRKDTLDEHWDEFIAAYVSAVNDAIRAVGGRKSSITKHQVEQEMKKFAKSGIMHALMAVPFFVAATDEQPKLEGGLEIFDNFHQNTYKNLKTRDRLTDMIVHAIEKGYL</sequence>
<dbReference type="InterPro" id="IPR004119">
    <property type="entry name" value="EcKL"/>
</dbReference>
<gene>
    <name evidence="2" type="ORF">CLODIP_2_CD09886</name>
</gene>
<dbReference type="EMBL" id="CADEPI010000326">
    <property type="protein sequence ID" value="CAB3383860.1"/>
    <property type="molecule type" value="Genomic_DNA"/>
</dbReference>
<evidence type="ECO:0000313" key="2">
    <source>
        <dbReference type="EMBL" id="CAB3383860.1"/>
    </source>
</evidence>
<dbReference type="Pfam" id="PF02958">
    <property type="entry name" value="EcKL"/>
    <property type="match status" value="1"/>
</dbReference>
<keyword evidence="3" id="KW-1185">Reference proteome</keyword>
<dbReference type="PANTHER" id="PTHR11012:SF30">
    <property type="entry name" value="PROTEIN KINASE-LIKE DOMAIN-CONTAINING"/>
    <property type="match status" value="1"/>
</dbReference>
<proteinExistence type="predicted"/>
<reference evidence="2 3" key="1">
    <citation type="submission" date="2020-04" db="EMBL/GenBank/DDBJ databases">
        <authorList>
            <person name="Alioto T."/>
            <person name="Alioto T."/>
            <person name="Gomez Garrido J."/>
        </authorList>
    </citation>
    <scope>NUCLEOTIDE SEQUENCE [LARGE SCALE GENOMIC DNA]</scope>
</reference>
<evidence type="ECO:0000313" key="3">
    <source>
        <dbReference type="Proteomes" id="UP000494165"/>
    </source>
</evidence>
<dbReference type="PANTHER" id="PTHR11012">
    <property type="entry name" value="PROTEIN KINASE-LIKE DOMAIN-CONTAINING"/>
    <property type="match status" value="1"/>
</dbReference>